<dbReference type="EMBL" id="KV426118">
    <property type="protein sequence ID" value="KZV87693.1"/>
    <property type="molecule type" value="Genomic_DNA"/>
</dbReference>
<dbReference type="AlphaFoldDB" id="A0A165EU63"/>
<dbReference type="InParanoid" id="A0A165EU63"/>
<dbReference type="Proteomes" id="UP000077266">
    <property type="component" value="Unassembled WGS sequence"/>
</dbReference>
<name>A0A165EU63_EXIGL</name>
<proteinExistence type="predicted"/>
<protein>
    <submittedName>
        <fullName evidence="1">Uncharacterized protein</fullName>
    </submittedName>
</protein>
<accession>A0A165EU63</accession>
<evidence type="ECO:0000313" key="1">
    <source>
        <dbReference type="EMBL" id="KZV87693.1"/>
    </source>
</evidence>
<evidence type="ECO:0000313" key="2">
    <source>
        <dbReference type="Proteomes" id="UP000077266"/>
    </source>
</evidence>
<gene>
    <name evidence="1" type="ORF">EXIGLDRAFT_196413</name>
</gene>
<keyword evidence="2" id="KW-1185">Reference proteome</keyword>
<reference evidence="1 2" key="1">
    <citation type="journal article" date="2016" name="Mol. Biol. Evol.">
        <title>Comparative Genomics of Early-Diverging Mushroom-Forming Fungi Provides Insights into the Origins of Lignocellulose Decay Capabilities.</title>
        <authorList>
            <person name="Nagy L.G."/>
            <person name="Riley R."/>
            <person name="Tritt A."/>
            <person name="Adam C."/>
            <person name="Daum C."/>
            <person name="Floudas D."/>
            <person name="Sun H."/>
            <person name="Yadav J.S."/>
            <person name="Pangilinan J."/>
            <person name="Larsson K.H."/>
            <person name="Matsuura K."/>
            <person name="Barry K."/>
            <person name="Labutti K."/>
            <person name="Kuo R."/>
            <person name="Ohm R.A."/>
            <person name="Bhattacharya S.S."/>
            <person name="Shirouzu T."/>
            <person name="Yoshinaga Y."/>
            <person name="Martin F.M."/>
            <person name="Grigoriev I.V."/>
            <person name="Hibbett D.S."/>
        </authorList>
    </citation>
    <scope>NUCLEOTIDE SEQUENCE [LARGE SCALE GENOMIC DNA]</scope>
    <source>
        <strain evidence="1 2">HHB12029</strain>
    </source>
</reference>
<sequence>MRHSLLVFVSSRSPSTFHFPSSSLPLALQHALLQLVQCQVVDVVGDGAYGVVCSALSNVHRANARAQLVLDLGCTRVTDSIPQLNAHMDVLVGGNDVQRARFVGSVTRAQLVHRARHPARHRPLRVQVDAWASRFRFPSSRRVVLATHS</sequence>
<organism evidence="1 2">
    <name type="scientific">Exidia glandulosa HHB12029</name>
    <dbReference type="NCBI Taxonomy" id="1314781"/>
    <lineage>
        <taxon>Eukaryota</taxon>
        <taxon>Fungi</taxon>
        <taxon>Dikarya</taxon>
        <taxon>Basidiomycota</taxon>
        <taxon>Agaricomycotina</taxon>
        <taxon>Agaricomycetes</taxon>
        <taxon>Auriculariales</taxon>
        <taxon>Exidiaceae</taxon>
        <taxon>Exidia</taxon>
    </lineage>
</organism>